<protein>
    <submittedName>
        <fullName evidence="1">Uncharacterized protein</fullName>
    </submittedName>
</protein>
<dbReference type="eggNOG" id="ENOG5032K0I">
    <property type="taxonomic scope" value="Bacteria"/>
</dbReference>
<dbReference type="AlphaFoldDB" id="A0A017TD69"/>
<gene>
    <name evidence="1" type="ORF">CAP_0658</name>
</gene>
<dbReference type="STRING" id="1192034.CAP_0658"/>
<accession>A0A017TD69</accession>
<dbReference type="EMBL" id="ASRX01000011">
    <property type="protein sequence ID" value="EYF07179.1"/>
    <property type="molecule type" value="Genomic_DNA"/>
</dbReference>
<comment type="caution">
    <text evidence="1">The sequence shown here is derived from an EMBL/GenBank/DDBJ whole genome shotgun (WGS) entry which is preliminary data.</text>
</comment>
<reference evidence="1 2" key="1">
    <citation type="submission" date="2013-05" db="EMBL/GenBank/DDBJ databases">
        <title>Genome assembly of Chondromyces apiculatus DSM 436.</title>
        <authorList>
            <person name="Sharma G."/>
            <person name="Khatri I."/>
            <person name="Kaur C."/>
            <person name="Mayilraj S."/>
            <person name="Subramanian S."/>
        </authorList>
    </citation>
    <scope>NUCLEOTIDE SEQUENCE [LARGE SCALE GENOMIC DNA]</scope>
    <source>
        <strain evidence="1 2">DSM 436</strain>
    </source>
</reference>
<evidence type="ECO:0000313" key="2">
    <source>
        <dbReference type="Proteomes" id="UP000019678"/>
    </source>
</evidence>
<proteinExistence type="predicted"/>
<keyword evidence="2" id="KW-1185">Reference proteome</keyword>
<organism evidence="1 2">
    <name type="scientific">Chondromyces apiculatus DSM 436</name>
    <dbReference type="NCBI Taxonomy" id="1192034"/>
    <lineage>
        <taxon>Bacteria</taxon>
        <taxon>Pseudomonadati</taxon>
        <taxon>Myxococcota</taxon>
        <taxon>Polyangia</taxon>
        <taxon>Polyangiales</taxon>
        <taxon>Polyangiaceae</taxon>
        <taxon>Chondromyces</taxon>
    </lineage>
</organism>
<name>A0A017TD69_9BACT</name>
<sequence>MGEARVVIGDDMVEMSDESVETTDDVVVSTREMVQAVVTPEVAADALQESFGALVDADYLPGKTGFRDVLCGKFELSEIEAEELVDALEALGYVRFISSDDGLGWCISRADSGP</sequence>
<evidence type="ECO:0000313" key="1">
    <source>
        <dbReference type="EMBL" id="EYF07179.1"/>
    </source>
</evidence>
<dbReference type="RefSeq" id="WP_156040599.1">
    <property type="nucleotide sequence ID" value="NZ_ASRX01000011.1"/>
</dbReference>
<dbReference type="OrthoDB" id="5518763at2"/>
<dbReference type="Proteomes" id="UP000019678">
    <property type="component" value="Unassembled WGS sequence"/>
</dbReference>